<dbReference type="InterPro" id="IPR036728">
    <property type="entry name" value="PBP_GOBP_sf"/>
</dbReference>
<dbReference type="GO" id="GO:0007608">
    <property type="term" value="P:sensory perception of smell"/>
    <property type="evidence" value="ECO:0007669"/>
    <property type="project" value="TreeGrafter"/>
</dbReference>
<dbReference type="SUPFAM" id="SSF47565">
    <property type="entry name" value="Insect pheromone/odorant-binding proteins"/>
    <property type="match status" value="3"/>
</dbReference>
<evidence type="ECO:0000313" key="2">
    <source>
        <dbReference type="EMBL" id="CAG9788066.1"/>
    </source>
</evidence>
<protein>
    <submittedName>
        <fullName evidence="2">Uncharacterized protein</fullName>
    </submittedName>
</protein>
<dbReference type="PANTHER" id="PTHR11857">
    <property type="entry name" value="ODORANT BINDING PROTEIN-RELATED"/>
    <property type="match status" value="1"/>
</dbReference>
<organism evidence="2 3">
    <name type="scientific">Diatraea saccharalis</name>
    <name type="common">sugarcane borer</name>
    <dbReference type="NCBI Taxonomy" id="40085"/>
    <lineage>
        <taxon>Eukaryota</taxon>
        <taxon>Metazoa</taxon>
        <taxon>Ecdysozoa</taxon>
        <taxon>Arthropoda</taxon>
        <taxon>Hexapoda</taxon>
        <taxon>Insecta</taxon>
        <taxon>Pterygota</taxon>
        <taxon>Neoptera</taxon>
        <taxon>Endopterygota</taxon>
        <taxon>Lepidoptera</taxon>
        <taxon>Glossata</taxon>
        <taxon>Ditrysia</taxon>
        <taxon>Pyraloidea</taxon>
        <taxon>Crambidae</taxon>
        <taxon>Crambinae</taxon>
        <taxon>Diatraea</taxon>
    </lineage>
</organism>
<dbReference type="AlphaFoldDB" id="A0A9N9R2J1"/>
<dbReference type="Pfam" id="PF01395">
    <property type="entry name" value="PBP_GOBP"/>
    <property type="match status" value="3"/>
</dbReference>
<proteinExistence type="predicted"/>
<keyword evidence="3" id="KW-1185">Reference proteome</keyword>
<dbReference type="Proteomes" id="UP001153714">
    <property type="component" value="Chromosome 19"/>
</dbReference>
<name>A0A9N9R2J1_9NEOP</name>
<keyword evidence="1" id="KW-0732">Signal</keyword>
<dbReference type="GO" id="GO:0005615">
    <property type="term" value="C:extracellular space"/>
    <property type="evidence" value="ECO:0007669"/>
    <property type="project" value="TreeGrafter"/>
</dbReference>
<reference evidence="2" key="1">
    <citation type="submission" date="2021-12" db="EMBL/GenBank/DDBJ databases">
        <authorList>
            <person name="King R."/>
        </authorList>
    </citation>
    <scope>NUCLEOTIDE SEQUENCE</scope>
</reference>
<dbReference type="CDD" id="cd23992">
    <property type="entry name" value="PBP_GOBP"/>
    <property type="match status" value="3"/>
</dbReference>
<dbReference type="OrthoDB" id="8178339at2759"/>
<gene>
    <name evidence="2" type="ORF">DIATSA_LOCUS5905</name>
</gene>
<evidence type="ECO:0000313" key="3">
    <source>
        <dbReference type="Proteomes" id="UP001153714"/>
    </source>
</evidence>
<sequence>MECTQKYGLTPADVLQLREKKMPDNDNVKCMFACAYKASGMMDDKGMLSVDGVKKISEKYLSEYPEKMDNAFKFVDACQSVNDQAVSDGDRGCERAALIFKCSLEQAAVSLTEMEIKVEFTKLVMKCMKDHPVDMKELTGLQQYIVPKNKDVKCLLACAYKLEGIMTDKGLYDKEHAYKIAELSKNGDEKRLENGKKMADICVKEVNEADVSGDDKECERAALLFKCTIENAPKKFTDMDCTENYKLTQEEMAQLLDKKIPDNDKIKCMFACAFKASGLMDDKGMLSVDGAKKVIDMVFADDPEKTNKALNFIDACKSGETYIQF</sequence>
<dbReference type="PANTHER" id="PTHR11857:SF42">
    <property type="entry name" value="GENERAL ODORANT-BINDING PROTEIN 19D-RELATED"/>
    <property type="match status" value="1"/>
</dbReference>
<accession>A0A9N9R2J1</accession>
<dbReference type="GO" id="GO:0005549">
    <property type="term" value="F:odorant binding"/>
    <property type="evidence" value="ECO:0007669"/>
    <property type="project" value="InterPro"/>
</dbReference>
<dbReference type="SMART" id="SM00708">
    <property type="entry name" value="PhBP"/>
    <property type="match status" value="3"/>
</dbReference>
<reference evidence="2" key="2">
    <citation type="submission" date="2022-10" db="EMBL/GenBank/DDBJ databases">
        <authorList>
            <consortium name="ENA_rothamsted_submissions"/>
            <consortium name="culmorum"/>
            <person name="King R."/>
        </authorList>
    </citation>
    <scope>NUCLEOTIDE SEQUENCE</scope>
</reference>
<evidence type="ECO:0000256" key="1">
    <source>
        <dbReference type="ARBA" id="ARBA00022729"/>
    </source>
</evidence>
<dbReference type="InterPro" id="IPR006170">
    <property type="entry name" value="PBP/GOBP"/>
</dbReference>
<dbReference type="Gene3D" id="1.10.238.20">
    <property type="entry name" value="Pheromone/general odorant binding protein domain"/>
    <property type="match status" value="3"/>
</dbReference>
<dbReference type="EMBL" id="OU893350">
    <property type="protein sequence ID" value="CAG9788066.1"/>
    <property type="molecule type" value="Genomic_DNA"/>
</dbReference>